<evidence type="ECO:0000256" key="1">
    <source>
        <dbReference type="SAM" id="Coils"/>
    </source>
</evidence>
<evidence type="ECO:0000313" key="2">
    <source>
        <dbReference type="EMBL" id="KAG5762393.1"/>
    </source>
</evidence>
<dbReference type="EMBL" id="JADFTT010000377">
    <property type="protein sequence ID" value="KAG5762393.1"/>
    <property type="molecule type" value="Genomic_DNA"/>
</dbReference>
<keyword evidence="3" id="KW-1185">Reference proteome</keyword>
<keyword evidence="1" id="KW-0175">Coiled coil</keyword>
<accession>A0A9P7HUI1</accession>
<dbReference type="AlphaFoldDB" id="A0A9P7HUI1"/>
<feature type="coiled-coil region" evidence="1">
    <location>
        <begin position="214"/>
        <end position="241"/>
    </location>
</feature>
<dbReference type="OrthoDB" id="5103436at2759"/>
<name>A0A9P7HUI1_9HYPO</name>
<evidence type="ECO:0000313" key="3">
    <source>
        <dbReference type="Proteomes" id="UP000750502"/>
    </source>
</evidence>
<organism evidence="2 3">
    <name type="scientific">Fusarium xylarioides</name>
    <dbReference type="NCBI Taxonomy" id="221167"/>
    <lineage>
        <taxon>Eukaryota</taxon>
        <taxon>Fungi</taxon>
        <taxon>Dikarya</taxon>
        <taxon>Ascomycota</taxon>
        <taxon>Pezizomycotina</taxon>
        <taxon>Sordariomycetes</taxon>
        <taxon>Hypocreomycetidae</taxon>
        <taxon>Hypocreales</taxon>
        <taxon>Nectriaceae</taxon>
        <taxon>Fusarium</taxon>
        <taxon>Fusarium fujikuroi species complex</taxon>
    </lineage>
</organism>
<protein>
    <submittedName>
        <fullName evidence="2">Uncharacterized protein</fullName>
    </submittedName>
</protein>
<gene>
    <name evidence="2" type="ORF">H9Q72_009493</name>
</gene>
<comment type="caution">
    <text evidence="2">The sequence shown here is derived from an EMBL/GenBank/DDBJ whole genome shotgun (WGS) entry which is preliminary data.</text>
</comment>
<reference evidence="2" key="1">
    <citation type="journal article" date="2020" name="bioRxiv">
        <title>Historical genomics reveals the evolutionary mechanisms behind multiple outbreaks of the host-specific coffee wilt pathogen Fusarium xylarioides.</title>
        <authorList>
            <person name="Peck D."/>
            <person name="Nowell R.W."/>
            <person name="Flood J."/>
            <person name="Ryan M.J."/>
            <person name="Barraclough T.G."/>
        </authorList>
    </citation>
    <scope>NUCLEOTIDE SEQUENCE</scope>
    <source>
        <strain evidence="2">IMI 127659i</strain>
    </source>
</reference>
<reference evidence="2" key="2">
    <citation type="submission" date="2020-10" db="EMBL/GenBank/DDBJ databases">
        <authorList>
            <person name="Peck L.D."/>
            <person name="Nowell R.W."/>
            <person name="Flood J."/>
            <person name="Ryan M.J."/>
            <person name="Barraclough T.G."/>
        </authorList>
    </citation>
    <scope>NUCLEOTIDE SEQUENCE</scope>
    <source>
        <strain evidence="2">IMI 127659i</strain>
    </source>
</reference>
<dbReference type="Proteomes" id="UP000750502">
    <property type="component" value="Unassembled WGS sequence"/>
</dbReference>
<sequence length="264" mass="29628">MGGSYLSSYPGFAEKFQGEMDRCLQKAEYNSPIMKRAIFTLKENFAKVTKNMSVSLANNLAGFVRHELGLLSPNAAIDISICPAYGDLGLADGKISYPAWFFLASVYGPDHPSLRRYRDQLSLSWGVSFPADQVIYPDNKSVEEQEILFAIERNDDKSKFLAEQLARFRTSEFTPLNRTLECSNIENRLANVEADFLVIRSQLKLQSELIEEGIKAIREMAKSLKAEKEQTELSRKEAEVEIAYYELVARGVNSGDGAAEDEVD</sequence>
<proteinExistence type="predicted"/>